<evidence type="ECO:0000313" key="11">
    <source>
        <dbReference type="EMBL" id="BCX47241.1"/>
    </source>
</evidence>
<dbReference type="RefSeq" id="WP_338689330.1">
    <property type="nucleotide sequence ID" value="NZ_AP024702.1"/>
</dbReference>
<comment type="subcellular location">
    <subcellularLocation>
        <location evidence="1">Membrane</location>
        <topology evidence="1">Multi-pass membrane protein</topology>
    </subcellularLocation>
</comment>
<keyword evidence="12" id="KW-1185">Reference proteome</keyword>
<keyword evidence="6 8" id="KW-0472">Membrane</keyword>
<dbReference type="InterPro" id="IPR046342">
    <property type="entry name" value="CBS_dom_sf"/>
</dbReference>
<organism evidence="11 12">
    <name type="scientific">Haloferula helveola</name>
    <dbReference type="NCBI Taxonomy" id="490095"/>
    <lineage>
        <taxon>Bacteria</taxon>
        <taxon>Pseudomonadati</taxon>
        <taxon>Verrucomicrobiota</taxon>
        <taxon>Verrucomicrobiia</taxon>
        <taxon>Verrucomicrobiales</taxon>
        <taxon>Verrucomicrobiaceae</taxon>
        <taxon>Haloferula</taxon>
    </lineage>
</organism>
<proteinExistence type="predicted"/>
<dbReference type="CDD" id="cd04590">
    <property type="entry name" value="CBS_pair_CorC_HlyC_assoc"/>
    <property type="match status" value="1"/>
</dbReference>
<evidence type="ECO:0000256" key="8">
    <source>
        <dbReference type="PROSITE-ProRule" id="PRU01193"/>
    </source>
</evidence>
<evidence type="ECO:0000256" key="7">
    <source>
        <dbReference type="PROSITE-ProRule" id="PRU00703"/>
    </source>
</evidence>
<evidence type="ECO:0000256" key="1">
    <source>
        <dbReference type="ARBA" id="ARBA00004141"/>
    </source>
</evidence>
<accession>A0ABM7RI08</accession>
<evidence type="ECO:0000313" key="12">
    <source>
        <dbReference type="Proteomes" id="UP001374893"/>
    </source>
</evidence>
<feature type="domain" description="CNNM transmembrane" evidence="10">
    <location>
        <begin position="1"/>
        <end position="180"/>
    </location>
</feature>
<evidence type="ECO:0000256" key="5">
    <source>
        <dbReference type="ARBA" id="ARBA00023122"/>
    </source>
</evidence>
<dbReference type="InterPro" id="IPR002550">
    <property type="entry name" value="CNNM"/>
</dbReference>
<evidence type="ECO:0000256" key="3">
    <source>
        <dbReference type="ARBA" id="ARBA00022737"/>
    </source>
</evidence>
<feature type="domain" description="CBS" evidence="9">
    <location>
        <begin position="263"/>
        <end position="321"/>
    </location>
</feature>
<dbReference type="PANTHER" id="PTHR22777:SF4">
    <property type="entry name" value="UPF0053 PROTEIN SLL1254"/>
    <property type="match status" value="1"/>
</dbReference>
<dbReference type="PROSITE" id="PS51846">
    <property type="entry name" value="CNNM"/>
    <property type="match status" value="1"/>
</dbReference>
<keyword evidence="3" id="KW-0677">Repeat</keyword>
<dbReference type="EMBL" id="AP024702">
    <property type="protein sequence ID" value="BCX47241.1"/>
    <property type="molecule type" value="Genomic_DNA"/>
</dbReference>
<evidence type="ECO:0000259" key="10">
    <source>
        <dbReference type="PROSITE" id="PS51846"/>
    </source>
</evidence>
<keyword evidence="2 8" id="KW-0812">Transmembrane</keyword>
<dbReference type="SUPFAM" id="SSF54631">
    <property type="entry name" value="CBS-domain pair"/>
    <property type="match status" value="1"/>
</dbReference>
<dbReference type="InterPro" id="IPR044751">
    <property type="entry name" value="Ion_transp-like_CBS"/>
</dbReference>
<reference evidence="11 12" key="1">
    <citation type="submission" date="2021-06" db="EMBL/GenBank/DDBJ databases">
        <title>Complete genome of Haloferula helveola possessing various polysaccharide degrading enzymes.</title>
        <authorList>
            <person name="Takami H."/>
            <person name="Huang C."/>
            <person name="Hamasaki K."/>
        </authorList>
    </citation>
    <scope>NUCLEOTIDE SEQUENCE [LARGE SCALE GENOMIC DNA]</scope>
    <source>
        <strain evidence="11 12">CN-1</strain>
    </source>
</reference>
<dbReference type="Pfam" id="PF00571">
    <property type="entry name" value="CBS"/>
    <property type="match status" value="2"/>
</dbReference>
<evidence type="ECO:0000256" key="6">
    <source>
        <dbReference type="ARBA" id="ARBA00023136"/>
    </source>
</evidence>
<evidence type="ECO:0000256" key="2">
    <source>
        <dbReference type="ARBA" id="ARBA00022692"/>
    </source>
</evidence>
<evidence type="ECO:0000259" key="9">
    <source>
        <dbReference type="PROSITE" id="PS51371"/>
    </source>
</evidence>
<evidence type="ECO:0000256" key="4">
    <source>
        <dbReference type="ARBA" id="ARBA00022989"/>
    </source>
</evidence>
<evidence type="ECO:0008006" key="13">
    <source>
        <dbReference type="Google" id="ProtNLM"/>
    </source>
</evidence>
<sequence>MTLLIVYVLVALGFSFLCSVLEATLLSLTPTSVETARRGGAKWAKTMEKLKSDIDRPLSAILTLNTIAHTMGAAGAGAQYAKTFGSGTEAVFASVLTLAILVFTEIIPKTLGARYALQLAPPTAWFLPKLQWILAPLVWLCQQVTRLITFGRTGHRPMHREELLAVARLGEKEGALKASESAVVRNILQLSQVRVADIMTPRPVIFMLPASTPIDGFAPLIEGKPFSRIPITGDDPEHVEGFVLRAEVLLACVKGEKGTLEQLKRQLHAVPKQISVESLFQTMISDGHHVMLVHDEFGTTVGLVTLEDVLETIVGVEIVDEHDQVADLQVLARSLWSRRADKMGIDTDSFSDR</sequence>
<protein>
    <recommendedName>
        <fullName evidence="13">Hemolysin, contains CBS domains</fullName>
    </recommendedName>
</protein>
<dbReference type="Proteomes" id="UP001374893">
    <property type="component" value="Chromosome"/>
</dbReference>
<keyword evidence="5 7" id="KW-0129">CBS domain</keyword>
<keyword evidence="4 8" id="KW-1133">Transmembrane helix</keyword>
<dbReference type="PANTHER" id="PTHR22777">
    <property type="entry name" value="HEMOLYSIN-RELATED"/>
    <property type="match status" value="1"/>
</dbReference>
<name>A0ABM7RI08_9BACT</name>
<dbReference type="Pfam" id="PF01595">
    <property type="entry name" value="CNNM"/>
    <property type="match status" value="1"/>
</dbReference>
<dbReference type="Gene3D" id="3.10.580.10">
    <property type="entry name" value="CBS-domain"/>
    <property type="match status" value="1"/>
</dbReference>
<gene>
    <name evidence="11" type="ORF">HAHE_11490</name>
</gene>
<dbReference type="InterPro" id="IPR000644">
    <property type="entry name" value="CBS_dom"/>
</dbReference>
<dbReference type="PROSITE" id="PS51371">
    <property type="entry name" value="CBS"/>
    <property type="match status" value="1"/>
</dbReference>